<protein>
    <submittedName>
        <fullName evidence="1">Uncharacterized protein</fullName>
    </submittedName>
</protein>
<dbReference type="GeneID" id="30000665"/>
<keyword evidence="1" id="KW-0150">Chloroplast</keyword>
<sequence length="483" mass="56951">MPFISYLNAFTHSLPKEEYKILNASSVNPSLIVKFTKHKSALKIKHTTNDNKLLIATESLYRFAKLQENQPKLFQELLDKYWRQTIFLSNATPLARKYSALLAKQQGTLIKNSKKKFISGFSKALETGDIYVDLKSDVSKKGIFIPDGSIRYIWNKSLNIRLPKYIDGLWANKRLKDVTFSQYSNLMQNLEKNNFPVFVLANHMNQIVVAEPSNQLVNQNNVFRKIYLWYYDRFLWTKDDNSVYEGWFFVNPKDAEEYASFIRSRYPRSAHQNGLRVIATTLKSYYSLNRYAPPRTEFRLFPDLEEVGRLVYSARYRKALSFDQRQVFGRRYFQGQPIYRIQPVRSIDKKTGIKSDVNYYYEIPGDISGKRYQGIFLSKDIAINAWKHFCRKNVSLKLPSQPKLLVYNMEDLLKDYENDAYVQNNDFLFVPSKEVYEYVKSVNLEKPLLPNQFLKQLTVCRFAMSLWFQRLLWSLTSKQPPNW</sequence>
<reference evidence="1" key="1">
    <citation type="submission" date="2016-10" db="EMBL/GenBank/DDBJ databases">
        <title>Chloroplast genomes as a tool to resolve red algal phylogenies: a case study in the Nemaliales.</title>
        <authorList>
            <person name="Costa J.F."/>
            <person name="Lin S.M."/>
            <person name="Macaya E.C."/>
            <person name="Fernandez-Garcia C."/>
            <person name="Verbruggen H."/>
        </authorList>
    </citation>
    <scope>NUCLEOTIDE SEQUENCE</scope>
    <source>
        <strain evidence="1">J.0158</strain>
    </source>
</reference>
<reference evidence="1" key="2">
    <citation type="submission" date="2016-10" db="EMBL/GenBank/DDBJ databases">
        <authorList>
            <person name="de Groot N.N."/>
        </authorList>
    </citation>
    <scope>NUCLEOTIDE SEQUENCE</scope>
    <source>
        <strain evidence="1">J.0158</strain>
    </source>
</reference>
<organism evidence="1">
    <name type="scientific">Izziella formosana</name>
    <dbReference type="NCBI Taxonomy" id="1653389"/>
    <lineage>
        <taxon>Eukaryota</taxon>
        <taxon>Rhodophyta</taxon>
        <taxon>Florideophyceae</taxon>
        <taxon>Nemaliophycidae</taxon>
        <taxon>Nemaliales</taxon>
        <taxon>Liagoraceae</taxon>
        <taxon>Izziella</taxon>
    </lineage>
</organism>
<keyword evidence="1" id="KW-0934">Plastid</keyword>
<geneLocation type="chloroplast" evidence="1"/>
<evidence type="ECO:0000313" key="1">
    <source>
        <dbReference type="EMBL" id="SCW22335.1"/>
    </source>
</evidence>
<dbReference type="AlphaFoldDB" id="A0A1G4NUN6"/>
<proteinExistence type="predicted"/>
<dbReference type="EMBL" id="LT622868">
    <property type="protein sequence ID" value="SCW22335.1"/>
    <property type="molecule type" value="Genomic_DNA"/>
</dbReference>
<gene>
    <name evidence="1" type="primary">ORF_2</name>
    <name evidence="1" type="ORF">J0158_81</name>
</gene>
<accession>A0A1G4NUN6</accession>
<name>A0A1G4NUN6_9FLOR</name>
<dbReference type="RefSeq" id="YP_009314081.1">
    <property type="nucleotide sequence ID" value="NC_031660.1"/>
</dbReference>